<evidence type="ECO:0000256" key="2">
    <source>
        <dbReference type="SAM" id="Phobius"/>
    </source>
</evidence>
<proteinExistence type="predicted"/>
<feature type="transmembrane region" description="Helical" evidence="2">
    <location>
        <begin position="72"/>
        <end position="101"/>
    </location>
</feature>
<dbReference type="EMBL" id="KY296096">
    <property type="protein sequence ID" value="ASD54121.1"/>
    <property type="molecule type" value="Genomic_DNA"/>
</dbReference>
<feature type="transmembrane region" description="Helical" evidence="2">
    <location>
        <begin position="660"/>
        <end position="684"/>
    </location>
</feature>
<evidence type="ECO:0000256" key="1">
    <source>
        <dbReference type="SAM" id="MobiDB-lite"/>
    </source>
</evidence>
<feature type="region of interest" description="Disordered" evidence="1">
    <location>
        <begin position="771"/>
        <end position="799"/>
    </location>
</feature>
<feature type="signal peptide" evidence="3">
    <location>
        <begin position="1"/>
        <end position="24"/>
    </location>
</feature>
<geneLocation type="plasmid" evidence="4">
    <name>p14057B</name>
</geneLocation>
<feature type="transmembrane region" description="Helical" evidence="2">
    <location>
        <begin position="619"/>
        <end position="639"/>
    </location>
</feature>
<keyword evidence="2" id="KW-0812">Transmembrane</keyword>
<dbReference type="RefSeq" id="WP_172689478.1">
    <property type="nucleotide sequence ID" value="NZ_CP077975.1"/>
</dbReference>
<organism evidence="4">
    <name type="scientific">Pseudomonas aeruginosa</name>
    <dbReference type="NCBI Taxonomy" id="287"/>
    <lineage>
        <taxon>Bacteria</taxon>
        <taxon>Pseudomonadati</taxon>
        <taxon>Pseudomonadota</taxon>
        <taxon>Gammaproteobacteria</taxon>
        <taxon>Pseudomonadales</taxon>
        <taxon>Pseudomonadaceae</taxon>
        <taxon>Pseudomonas</taxon>
    </lineage>
</organism>
<keyword evidence="4" id="KW-0614">Plasmid</keyword>
<dbReference type="AlphaFoldDB" id="A0A218MAV0"/>
<feature type="transmembrane region" description="Helical" evidence="2">
    <location>
        <begin position="592"/>
        <end position="613"/>
    </location>
</feature>
<keyword evidence="2" id="KW-0472">Membrane</keyword>
<evidence type="ECO:0000313" key="4">
    <source>
        <dbReference type="EMBL" id="ASD54121.1"/>
    </source>
</evidence>
<feature type="transmembrane region" description="Helical" evidence="2">
    <location>
        <begin position="704"/>
        <end position="724"/>
    </location>
</feature>
<sequence length="799" mass="87080">MILRKLQPFAWAALFLLCSGLAWADAPVAISESTSATVTQLSLMDYANDFGQKAINWIAYGTSNPTWGDKSLLSVVSLALNAIALAMMAWLAVIGGATYVFQTANKGVPGGQVISSFWAPIRVSTATILLIPLASGYSTLQYGVITVAEKGNAHGSYVMNQGLDYLYDFGAYRAPGIPDGRSIVFSLIESEVCRQYINSYTKRETITPVFIGPMRQNDTTLVSKVSYRYNETSESPTRNDPRLDYCGAVAFSIEHDEVDKRYEHFTTDADKLTASYGGPPYIAQGQMALIKKMQPLAERIAAKILSDESALRQLQAYGQSHQSTYERAVSEVNAQIGGAAGMAQSAIGTYNADSQKIIAQVVNRLNDEKNANNDGSDGWFAQTKAIGWLGLGTIFWQVNISQSEINKLAATFEASLTPPNLDQEWLSDGRLVEVSMRIRGLKKQFAGLDKTQQIKTDQSFNQPDSIPSLSAIADAGAEGDGWVDNLKSKVYEFFAGSVRYAMYKNGSDDLIINMQYFGSAMSTLAETAWWVKTFSLNLARSWTESIGKSLSDTANSVSWIPGVGWMAKAIGTAGEGTAKGVSWIIKDISGMINYLIVAMIIAGFTLGIVLPTIPLTQWLMGVISWMLFFVECLLVSPMWMAAHGTAEKEGWGSEHTRQGYMLMIGLYLNPILRVAGFFAIFLVLRPLGWLVSWFFDYVQGVVVSGFGGLFIFLGGVIISSIFAYSAMMRVFGLPSELFERGLRWINGGQEVTGDAQGEKEARTNIATFGQKGESAPMHVRPGLNQMPNASPKPGGNSLS</sequence>
<name>A0A218MAV0_PSEAI</name>
<reference evidence="4" key="1">
    <citation type="journal article" date="2018" name="Virulence">
        <title>Coexistence of two novel resistance plasmids, blaKPC-2-carrying p14057A and tetA(A) -carrying p14057B, in Pseudomonas aeruginosa.</title>
        <authorList>
            <person name="Shi L."/>
            <person name="Liang Q."/>
            <person name="Feng J."/>
            <person name="Zhan Z."/>
            <person name="Zhao Y."/>
            <person name="Yang W."/>
            <person name="Yang H."/>
            <person name="Chen Y."/>
            <person name="Huang M."/>
            <person name="Tong Y."/>
            <person name="Li X."/>
            <person name="Yin Z."/>
            <person name="Wang J."/>
            <person name="Zhou D."/>
        </authorList>
    </citation>
    <scope>NUCLEOTIDE SEQUENCE</scope>
    <source>
        <plasmid evidence="4">p14057B</plasmid>
    </source>
</reference>
<evidence type="ECO:0000256" key="3">
    <source>
        <dbReference type="SAM" id="SignalP"/>
    </source>
</evidence>
<feature type="chain" id="PRO_5012600728" description="DotA/TraY family protein" evidence="3">
    <location>
        <begin position="25"/>
        <end position="799"/>
    </location>
</feature>
<evidence type="ECO:0008006" key="5">
    <source>
        <dbReference type="Google" id="ProtNLM"/>
    </source>
</evidence>
<dbReference type="NCBIfam" id="TIGR04346">
    <property type="entry name" value="DotA_TraY"/>
    <property type="match status" value="1"/>
</dbReference>
<protein>
    <recommendedName>
        <fullName evidence="5">DotA/TraY family protein</fullName>
    </recommendedName>
</protein>
<keyword evidence="3" id="KW-0732">Signal</keyword>
<dbReference type="InterPro" id="IPR027628">
    <property type="entry name" value="DotA_TraY"/>
</dbReference>
<keyword evidence="2" id="KW-1133">Transmembrane helix</keyword>
<accession>A0A218MAV0</accession>